<name>H1CY01_9FIRM</name>
<dbReference type="OrthoDB" id="2300154at2"/>
<dbReference type="HOGENOM" id="CLU_158573_0_0_9"/>
<keyword evidence="2" id="KW-1185">Reference proteome</keyword>
<sequence length="127" mass="14733">MDLSNFKPFNFQEGVPYLSVTENGVTFNKAVTLKMQKPEYVLFLIDRQEKMVALKACDEKTPNAVKFFNTNRNNAILSVRWNSRDLLNTLSQLMDWDLSKGGYRISGTFYQEDNVILFDLKEPIIIK</sequence>
<dbReference type="PATRIC" id="fig|742743.3.peg.241"/>
<comment type="caution">
    <text evidence="1">The sequence shown here is derived from an EMBL/GenBank/DDBJ whole genome shotgun (WGS) entry which is preliminary data.</text>
</comment>
<proteinExistence type="predicted"/>
<dbReference type="AlphaFoldDB" id="H1CY01"/>
<dbReference type="Proteomes" id="UP000003277">
    <property type="component" value="Unassembled WGS sequence"/>
</dbReference>
<dbReference type="eggNOG" id="ENOG5033NY0">
    <property type="taxonomic scope" value="Bacteria"/>
</dbReference>
<organism evidence="1 2">
    <name type="scientific">Dialister succinatiphilus YIT 11850</name>
    <dbReference type="NCBI Taxonomy" id="742743"/>
    <lineage>
        <taxon>Bacteria</taxon>
        <taxon>Bacillati</taxon>
        <taxon>Bacillota</taxon>
        <taxon>Negativicutes</taxon>
        <taxon>Veillonellales</taxon>
        <taxon>Veillonellaceae</taxon>
        <taxon>Dialister</taxon>
    </lineage>
</organism>
<reference evidence="1 2" key="1">
    <citation type="submission" date="2011-11" db="EMBL/GenBank/DDBJ databases">
        <title>The Genome Sequence of Dialister succinatiphilus YIT 11850.</title>
        <authorList>
            <consortium name="The Broad Institute Genome Sequencing Platform"/>
            <person name="Earl A."/>
            <person name="Ward D."/>
            <person name="Feldgarden M."/>
            <person name="Gevers D."/>
            <person name="Morotomi M."/>
            <person name="Young S.K."/>
            <person name="Zeng Q."/>
            <person name="Gargeya S."/>
            <person name="Fitzgerald M."/>
            <person name="Haas B."/>
            <person name="Abouelleil A."/>
            <person name="Alvarado L."/>
            <person name="Arachchi H.M."/>
            <person name="Berlin A."/>
            <person name="Brown A."/>
            <person name="Chapman S.B."/>
            <person name="Dunbar C."/>
            <person name="Gearin G."/>
            <person name="Goldberg J."/>
            <person name="Griggs A."/>
            <person name="Gujja S."/>
            <person name="Heiman D."/>
            <person name="Howarth C."/>
            <person name="Lui A."/>
            <person name="MacDonald P.J.P."/>
            <person name="Montmayeur A."/>
            <person name="Murphy C."/>
            <person name="Neiman D."/>
            <person name="Pearson M."/>
            <person name="Priest M."/>
            <person name="Roberts A."/>
            <person name="Saif S."/>
            <person name="Shea T."/>
            <person name="Sisk P."/>
            <person name="Stolte C."/>
            <person name="Sykes S."/>
            <person name="Wortman J."/>
            <person name="Nusbaum C."/>
            <person name="Birren B."/>
        </authorList>
    </citation>
    <scope>NUCLEOTIDE SEQUENCE [LARGE SCALE GENOMIC DNA]</scope>
    <source>
        <strain evidence="1 2">YIT 11850</strain>
    </source>
</reference>
<protein>
    <submittedName>
        <fullName evidence="1">Uncharacterized protein</fullName>
    </submittedName>
</protein>
<evidence type="ECO:0000313" key="1">
    <source>
        <dbReference type="EMBL" id="EHO63879.1"/>
    </source>
</evidence>
<accession>H1CY01</accession>
<dbReference type="EMBL" id="ADLT01000007">
    <property type="protein sequence ID" value="EHO63879.1"/>
    <property type="molecule type" value="Genomic_DNA"/>
</dbReference>
<evidence type="ECO:0000313" key="2">
    <source>
        <dbReference type="Proteomes" id="UP000003277"/>
    </source>
</evidence>
<gene>
    <name evidence="1" type="ORF">HMPREF9453_00239</name>
</gene>